<protein>
    <submittedName>
        <fullName evidence="2">Uncharacterized protein</fullName>
    </submittedName>
</protein>
<name>A0A1I3B1V8_9EURY</name>
<dbReference type="Pfam" id="PF23928">
    <property type="entry name" value="DUF7266"/>
    <property type="match status" value="1"/>
</dbReference>
<evidence type="ECO:0000313" key="3">
    <source>
        <dbReference type="Proteomes" id="UP000323537"/>
    </source>
</evidence>
<keyword evidence="1" id="KW-1133">Transmembrane helix</keyword>
<accession>A0A1I3B1V8</accession>
<dbReference type="AlphaFoldDB" id="A0A1I3B1V8"/>
<sequence length="179" mass="18413">MSRVRDPNRSVGSVRADSRAVSTTVGYVLTLAIGAALLSGVVIGVGGVLDSQTDRAVRGDLSVVGQELAANLESADRIARLAEAGRTDPDVDPADGTAVATVDVDLPTRVAGVPYSVEITSGSDPAVVVATTRPEASVRVPYRSLTPIEETTLRGGPVRITYVADGTDPSAGTLEVTER</sequence>
<dbReference type="EMBL" id="FOPZ01000008">
    <property type="protein sequence ID" value="SFH55671.1"/>
    <property type="molecule type" value="Genomic_DNA"/>
</dbReference>
<keyword evidence="3" id="KW-1185">Reference proteome</keyword>
<reference evidence="2 3" key="1">
    <citation type="submission" date="2016-10" db="EMBL/GenBank/DDBJ databases">
        <authorList>
            <person name="Varghese N."/>
            <person name="Submissions S."/>
        </authorList>
    </citation>
    <scope>NUCLEOTIDE SEQUENCE [LARGE SCALE GENOMIC DNA]</scope>
    <source>
        <strain evidence="2 3">CGMCC 1.6377</strain>
    </source>
</reference>
<keyword evidence="1" id="KW-0472">Membrane</keyword>
<keyword evidence="1" id="KW-0812">Transmembrane</keyword>
<feature type="transmembrane region" description="Helical" evidence="1">
    <location>
        <begin position="25"/>
        <end position="49"/>
    </location>
</feature>
<proteinExistence type="predicted"/>
<evidence type="ECO:0000256" key="1">
    <source>
        <dbReference type="SAM" id="Phobius"/>
    </source>
</evidence>
<organism evidence="2 3">
    <name type="scientific">Halorubrum aquaticum</name>
    <dbReference type="NCBI Taxonomy" id="387340"/>
    <lineage>
        <taxon>Archaea</taxon>
        <taxon>Methanobacteriati</taxon>
        <taxon>Methanobacteriota</taxon>
        <taxon>Stenosarchaea group</taxon>
        <taxon>Halobacteria</taxon>
        <taxon>Halobacteriales</taxon>
        <taxon>Haloferacaceae</taxon>
        <taxon>Halorubrum</taxon>
    </lineage>
</organism>
<dbReference type="InterPro" id="IPR055690">
    <property type="entry name" value="DUF7266"/>
</dbReference>
<dbReference type="Proteomes" id="UP000323537">
    <property type="component" value="Unassembled WGS sequence"/>
</dbReference>
<evidence type="ECO:0000313" key="2">
    <source>
        <dbReference type="EMBL" id="SFH55671.1"/>
    </source>
</evidence>
<gene>
    <name evidence="2" type="ORF">SAMN04488066_108100</name>
</gene>
<dbReference type="RefSeq" id="WP_223174279.1">
    <property type="nucleotide sequence ID" value="NZ_FOPZ01000008.1"/>
</dbReference>